<dbReference type="PROSITE" id="PS50935">
    <property type="entry name" value="SSB"/>
    <property type="match status" value="1"/>
</dbReference>
<keyword evidence="5" id="KW-1185">Reference proteome</keyword>
<dbReference type="EMBL" id="JABBNB010000001">
    <property type="protein sequence ID" value="NMN99629.1"/>
    <property type="molecule type" value="Genomic_DNA"/>
</dbReference>
<feature type="region of interest" description="Disordered" evidence="3">
    <location>
        <begin position="118"/>
        <end position="162"/>
    </location>
</feature>
<dbReference type="CDD" id="cd04496">
    <property type="entry name" value="SSB_OBF"/>
    <property type="match status" value="1"/>
</dbReference>
<evidence type="ECO:0000256" key="2">
    <source>
        <dbReference type="PROSITE-ProRule" id="PRU00252"/>
    </source>
</evidence>
<dbReference type="InterPro" id="IPR000424">
    <property type="entry name" value="Primosome_PriB/ssb"/>
</dbReference>
<organism evidence="4 5">
    <name type="scientific">Gordonia asplenii</name>
    <dbReference type="NCBI Taxonomy" id="2725283"/>
    <lineage>
        <taxon>Bacteria</taxon>
        <taxon>Bacillati</taxon>
        <taxon>Actinomycetota</taxon>
        <taxon>Actinomycetes</taxon>
        <taxon>Mycobacteriales</taxon>
        <taxon>Gordoniaceae</taxon>
        <taxon>Gordonia</taxon>
    </lineage>
</organism>
<evidence type="ECO:0000256" key="3">
    <source>
        <dbReference type="SAM" id="MobiDB-lite"/>
    </source>
</evidence>
<sequence>MYETYTTVIGTVVSDPRRRSTGSGEEVISFRVACNSRRHDRQNNTWSDGPTLYLTISCWRKLLAGVGLAVAKGRPIIAHGQIKTNEYVSADGGRRQDLEMNASSVGLDLSRCVVTYRGTPAHEPPAQPNERAGEYSSAAPTSVHPVDPTSPFAPTPDQETAA</sequence>
<dbReference type="Pfam" id="PF00436">
    <property type="entry name" value="SSB"/>
    <property type="match status" value="1"/>
</dbReference>
<dbReference type="InterPro" id="IPR012340">
    <property type="entry name" value="NA-bd_OB-fold"/>
</dbReference>
<name>A0A848KN04_9ACTN</name>
<proteinExistence type="predicted"/>
<dbReference type="SUPFAM" id="SSF50249">
    <property type="entry name" value="Nucleic acid-binding proteins"/>
    <property type="match status" value="1"/>
</dbReference>
<keyword evidence="1 2" id="KW-0238">DNA-binding</keyword>
<evidence type="ECO:0000313" key="4">
    <source>
        <dbReference type="EMBL" id="NMN99629.1"/>
    </source>
</evidence>
<dbReference type="GO" id="GO:0003697">
    <property type="term" value="F:single-stranded DNA binding"/>
    <property type="evidence" value="ECO:0007669"/>
    <property type="project" value="InterPro"/>
</dbReference>
<protein>
    <submittedName>
        <fullName evidence="4">Single-stranded DNA-binding protein</fullName>
    </submittedName>
</protein>
<dbReference type="AlphaFoldDB" id="A0A848KN04"/>
<reference evidence="4 5" key="1">
    <citation type="submission" date="2020-04" db="EMBL/GenBank/DDBJ databases">
        <title>Gordonia sp. nov. TBRC 11910.</title>
        <authorList>
            <person name="Suriyachadkun C."/>
        </authorList>
    </citation>
    <scope>NUCLEOTIDE SEQUENCE [LARGE SCALE GENOMIC DNA]</scope>
    <source>
        <strain evidence="4 5">TBRC 11910</strain>
    </source>
</reference>
<evidence type="ECO:0000256" key="1">
    <source>
        <dbReference type="ARBA" id="ARBA00023125"/>
    </source>
</evidence>
<gene>
    <name evidence="4" type="ORF">HH308_00155</name>
</gene>
<comment type="caution">
    <text evidence="4">The sequence shown here is derived from an EMBL/GenBank/DDBJ whole genome shotgun (WGS) entry which is preliminary data.</text>
</comment>
<accession>A0A848KN04</accession>
<dbReference type="RefSeq" id="WP_170192151.1">
    <property type="nucleotide sequence ID" value="NZ_JABBNB010000001.1"/>
</dbReference>
<dbReference type="Gene3D" id="2.40.50.140">
    <property type="entry name" value="Nucleic acid-binding proteins"/>
    <property type="match status" value="1"/>
</dbReference>
<dbReference type="Proteomes" id="UP000550729">
    <property type="component" value="Unassembled WGS sequence"/>
</dbReference>
<evidence type="ECO:0000313" key="5">
    <source>
        <dbReference type="Proteomes" id="UP000550729"/>
    </source>
</evidence>